<protein>
    <submittedName>
        <fullName evidence="2">Uncharacterized protein</fullName>
    </submittedName>
</protein>
<feature type="compositionally biased region" description="Polar residues" evidence="1">
    <location>
        <begin position="98"/>
        <end position="107"/>
    </location>
</feature>
<evidence type="ECO:0000313" key="2">
    <source>
        <dbReference type="EMBL" id="CAD7585981.1"/>
    </source>
</evidence>
<proteinExistence type="predicted"/>
<dbReference type="AlphaFoldDB" id="A0A7R9PGY8"/>
<accession>A0A7R9PGY8</accession>
<gene>
    <name evidence="2" type="ORF">TGEB3V08_LOCUS429</name>
</gene>
<feature type="region of interest" description="Disordered" evidence="1">
    <location>
        <begin position="40"/>
        <end position="59"/>
    </location>
</feature>
<feature type="compositionally biased region" description="Low complexity" evidence="1">
    <location>
        <begin position="50"/>
        <end position="59"/>
    </location>
</feature>
<name>A0A7R9PGY8_TIMGE</name>
<feature type="compositionally biased region" description="Polar residues" evidence="1">
    <location>
        <begin position="40"/>
        <end position="49"/>
    </location>
</feature>
<sequence>MGLTADPARGILGTTGLTMGSMFIPPVGFKFDNISVLKPLSNSNANPIPSTSKSSTNISSEMISSAVKLTPVEPPNFVAPENLDKSCTGKPQVHPTEIRTSISPSSAVELNTTSALSNYATEAGNSPS</sequence>
<dbReference type="EMBL" id="OE839171">
    <property type="protein sequence ID" value="CAD7585981.1"/>
    <property type="molecule type" value="Genomic_DNA"/>
</dbReference>
<organism evidence="2">
    <name type="scientific">Timema genevievae</name>
    <name type="common">Walking stick</name>
    <dbReference type="NCBI Taxonomy" id="629358"/>
    <lineage>
        <taxon>Eukaryota</taxon>
        <taxon>Metazoa</taxon>
        <taxon>Ecdysozoa</taxon>
        <taxon>Arthropoda</taxon>
        <taxon>Hexapoda</taxon>
        <taxon>Insecta</taxon>
        <taxon>Pterygota</taxon>
        <taxon>Neoptera</taxon>
        <taxon>Polyneoptera</taxon>
        <taxon>Phasmatodea</taxon>
        <taxon>Timematodea</taxon>
        <taxon>Timematoidea</taxon>
        <taxon>Timematidae</taxon>
        <taxon>Timema</taxon>
    </lineage>
</organism>
<evidence type="ECO:0000256" key="1">
    <source>
        <dbReference type="SAM" id="MobiDB-lite"/>
    </source>
</evidence>
<feature type="region of interest" description="Disordered" evidence="1">
    <location>
        <begin position="77"/>
        <end position="107"/>
    </location>
</feature>
<reference evidence="2" key="1">
    <citation type="submission" date="2020-11" db="EMBL/GenBank/DDBJ databases">
        <authorList>
            <person name="Tran Van P."/>
        </authorList>
    </citation>
    <scope>NUCLEOTIDE SEQUENCE</scope>
</reference>